<evidence type="ECO:0000313" key="2">
    <source>
        <dbReference type="EMBL" id="GJS84899.1"/>
    </source>
</evidence>
<comment type="caution">
    <text evidence="2">The sequence shown here is derived from an EMBL/GenBank/DDBJ whole genome shotgun (WGS) entry which is preliminary data.</text>
</comment>
<dbReference type="EMBL" id="BQNB010011010">
    <property type="protein sequence ID" value="GJS84899.1"/>
    <property type="molecule type" value="Genomic_DNA"/>
</dbReference>
<dbReference type="CDD" id="cd09272">
    <property type="entry name" value="RNase_HI_RT_Ty1"/>
    <property type="match status" value="1"/>
</dbReference>
<reference evidence="2" key="1">
    <citation type="journal article" date="2022" name="Int. J. Mol. Sci.">
        <title>Draft Genome of Tanacetum Coccineum: Genomic Comparison of Closely Related Tanacetum-Family Plants.</title>
        <authorList>
            <person name="Yamashiro T."/>
            <person name="Shiraishi A."/>
            <person name="Nakayama K."/>
            <person name="Satake H."/>
        </authorList>
    </citation>
    <scope>NUCLEOTIDE SEQUENCE</scope>
</reference>
<accession>A0ABQ4Z411</accession>
<dbReference type="Proteomes" id="UP001151760">
    <property type="component" value="Unassembled WGS sequence"/>
</dbReference>
<sequence length="575" mass="65633">MFATMVGFTILVVEIDPYHDDALLDYVPMAWVSFVGDDPFAAFHGTMFAAMLCLMQLCSFQQPHNFAAVNVNKNASFCLKYVFSSSLYERLCVHMIRNKKDERGIVVKNKARLVAQGHTQEEDIDYDEVFVPVKQKSDGIFISQDKYMAEILKKFDFSSIKTASTIMETNKALVKDEEAEDVDIHLYRSMIGSLMYLIAFRPYIMFAICACARFQVTPKTSHFNAVKRIFRYLKGQPKFGLWYLRDSPFDLEAFFDSDYARASLDRKSTTGGCQFLGKRLISWQCKKQTIVANSTTEAEYVPAANCYGQVLWIQNQMIDYGFNFMNTKIYINNESTICIMKNPVSHSKTKHIEIRHHFIRDSYEKKLIQVIKIHTDQNIADLLTKAFDAARVKTAKDNHIEVSGKSKEVKTQRYLSLVVPLKKVGDEVVHKELGDRMERAATTASSLEAEQDSGSSPRCQDTILGDVDAQTRFEITSKQFNDPPLLKVNTFRSGEDSMQLMELMAHYIKLCEFVRKKNRKKCTTEDGVHAITATIDGRDNIITEASIRRHLKLQDSEGLSSLPNAEIFKQLTRMG</sequence>
<feature type="region of interest" description="Disordered" evidence="1">
    <location>
        <begin position="439"/>
        <end position="460"/>
    </location>
</feature>
<keyword evidence="3" id="KW-1185">Reference proteome</keyword>
<organism evidence="2 3">
    <name type="scientific">Tanacetum coccineum</name>
    <dbReference type="NCBI Taxonomy" id="301880"/>
    <lineage>
        <taxon>Eukaryota</taxon>
        <taxon>Viridiplantae</taxon>
        <taxon>Streptophyta</taxon>
        <taxon>Embryophyta</taxon>
        <taxon>Tracheophyta</taxon>
        <taxon>Spermatophyta</taxon>
        <taxon>Magnoliopsida</taxon>
        <taxon>eudicotyledons</taxon>
        <taxon>Gunneridae</taxon>
        <taxon>Pentapetalae</taxon>
        <taxon>asterids</taxon>
        <taxon>campanulids</taxon>
        <taxon>Asterales</taxon>
        <taxon>Asteraceae</taxon>
        <taxon>Asteroideae</taxon>
        <taxon>Anthemideae</taxon>
        <taxon>Anthemidinae</taxon>
        <taxon>Tanacetum</taxon>
    </lineage>
</organism>
<evidence type="ECO:0000313" key="3">
    <source>
        <dbReference type="Proteomes" id="UP001151760"/>
    </source>
</evidence>
<protein>
    <submittedName>
        <fullName evidence="2">Ribonuclease H-like domain-containing protein</fullName>
    </submittedName>
</protein>
<feature type="compositionally biased region" description="Polar residues" evidence="1">
    <location>
        <begin position="442"/>
        <end position="459"/>
    </location>
</feature>
<dbReference type="PANTHER" id="PTHR11439:SF495">
    <property type="entry name" value="REVERSE TRANSCRIPTASE, RNA-DEPENDENT DNA POLYMERASE-RELATED"/>
    <property type="match status" value="1"/>
</dbReference>
<dbReference type="PANTHER" id="PTHR11439">
    <property type="entry name" value="GAG-POL-RELATED RETROTRANSPOSON"/>
    <property type="match status" value="1"/>
</dbReference>
<proteinExistence type="predicted"/>
<feature type="non-terminal residue" evidence="2">
    <location>
        <position position="575"/>
    </location>
</feature>
<reference evidence="2" key="2">
    <citation type="submission" date="2022-01" db="EMBL/GenBank/DDBJ databases">
        <authorList>
            <person name="Yamashiro T."/>
            <person name="Shiraishi A."/>
            <person name="Satake H."/>
            <person name="Nakayama K."/>
        </authorList>
    </citation>
    <scope>NUCLEOTIDE SEQUENCE</scope>
</reference>
<gene>
    <name evidence="2" type="ORF">Tco_0751440</name>
</gene>
<name>A0ABQ4Z411_9ASTR</name>
<evidence type="ECO:0000256" key="1">
    <source>
        <dbReference type="SAM" id="MobiDB-lite"/>
    </source>
</evidence>